<feature type="domain" description="N-acetyltransferase" evidence="1">
    <location>
        <begin position="2"/>
        <end position="152"/>
    </location>
</feature>
<dbReference type="KEGG" id="sti:Sthe_0226"/>
<gene>
    <name evidence="2" type="ordered locus">Sthe_0226</name>
</gene>
<evidence type="ECO:0000259" key="1">
    <source>
        <dbReference type="PROSITE" id="PS51186"/>
    </source>
</evidence>
<sequence length="172" mass="18295">MTTIRAETPADAEAISEVNRLAFGRENEARLVEAIRDTPGFIPGLSLVAERDGRVVGHILFSRIAIRTDKGQEVPALALAPVAVLPEYQGQGIGSTLIRAGLDRARALGHRIVVVVGHPDYYPRFGFTSARAQGLEAPFPVSDPAFMALALTPGALDGVHGLVVYPEAFEGV</sequence>
<dbReference type="Gene3D" id="3.40.630.30">
    <property type="match status" value="1"/>
</dbReference>
<dbReference type="InParanoid" id="D1C6C7"/>
<dbReference type="AlphaFoldDB" id="D1C6C7"/>
<dbReference type="InterPro" id="IPR016181">
    <property type="entry name" value="Acyl_CoA_acyltransferase"/>
</dbReference>
<dbReference type="GO" id="GO:0016747">
    <property type="term" value="F:acyltransferase activity, transferring groups other than amino-acyl groups"/>
    <property type="evidence" value="ECO:0007669"/>
    <property type="project" value="InterPro"/>
</dbReference>
<dbReference type="InterPro" id="IPR000182">
    <property type="entry name" value="GNAT_dom"/>
</dbReference>
<dbReference type="EMBL" id="CP001823">
    <property type="protein sequence ID" value="ACZ37665.1"/>
    <property type="molecule type" value="Genomic_DNA"/>
</dbReference>
<dbReference type="OrthoDB" id="9797178at2"/>
<keyword evidence="3" id="KW-1185">Reference proteome</keyword>
<evidence type="ECO:0000313" key="2">
    <source>
        <dbReference type="EMBL" id="ACZ37665.1"/>
    </source>
</evidence>
<reference evidence="2 3" key="2">
    <citation type="journal article" date="2010" name="Stand. Genomic Sci.">
        <title>Complete genome sequence of Desulfohalobium retbaense type strain (HR(100)).</title>
        <authorList>
            <person name="Spring S."/>
            <person name="Nolan M."/>
            <person name="Lapidus A."/>
            <person name="Glavina Del Rio T."/>
            <person name="Copeland A."/>
            <person name="Tice H."/>
            <person name="Cheng J.F."/>
            <person name="Lucas S."/>
            <person name="Land M."/>
            <person name="Chen F."/>
            <person name="Bruce D."/>
            <person name="Goodwin L."/>
            <person name="Pitluck S."/>
            <person name="Ivanova N."/>
            <person name="Mavromatis K."/>
            <person name="Mikhailova N."/>
            <person name="Pati A."/>
            <person name="Chen A."/>
            <person name="Palaniappan K."/>
            <person name="Hauser L."/>
            <person name="Chang Y.J."/>
            <person name="Jeffries C.D."/>
            <person name="Munk C."/>
            <person name="Kiss H."/>
            <person name="Chain P."/>
            <person name="Han C."/>
            <person name="Brettin T."/>
            <person name="Detter J.C."/>
            <person name="Schuler E."/>
            <person name="Goker M."/>
            <person name="Rohde M."/>
            <person name="Bristow J."/>
            <person name="Eisen J.A."/>
            <person name="Markowitz V."/>
            <person name="Hugenholtz P."/>
            <person name="Kyrpides N.C."/>
            <person name="Klenk H.P."/>
        </authorList>
    </citation>
    <scope>NUCLEOTIDE SEQUENCE [LARGE SCALE GENOMIC DNA]</scope>
    <source>
        <strain evidence="3">ATCC 49802 / DSM 20745 / S 6022</strain>
    </source>
</reference>
<dbReference type="SUPFAM" id="SSF55729">
    <property type="entry name" value="Acyl-CoA N-acyltransferases (Nat)"/>
    <property type="match status" value="1"/>
</dbReference>
<reference evidence="3" key="1">
    <citation type="submission" date="2009-11" db="EMBL/GenBank/DDBJ databases">
        <title>The complete chromosome 1 of Sphaerobacter thermophilus DSM 20745.</title>
        <authorList>
            <person name="Lucas S."/>
            <person name="Copeland A."/>
            <person name="Lapidus A."/>
            <person name="Glavina del Rio T."/>
            <person name="Dalin E."/>
            <person name="Tice H."/>
            <person name="Bruce D."/>
            <person name="Goodwin L."/>
            <person name="Pitluck S."/>
            <person name="Kyrpides N."/>
            <person name="Mavromatis K."/>
            <person name="Ivanova N."/>
            <person name="Mikhailova N."/>
            <person name="LaButti K.M."/>
            <person name="Clum A."/>
            <person name="Sun H.I."/>
            <person name="Brettin T."/>
            <person name="Detter J.C."/>
            <person name="Han C."/>
            <person name="Larimer F."/>
            <person name="Land M."/>
            <person name="Hauser L."/>
            <person name="Markowitz V."/>
            <person name="Cheng J.F."/>
            <person name="Hugenholtz P."/>
            <person name="Woyke T."/>
            <person name="Wu D."/>
            <person name="Steenblock K."/>
            <person name="Schneider S."/>
            <person name="Pukall R."/>
            <person name="Goeker M."/>
            <person name="Klenk H.P."/>
            <person name="Eisen J.A."/>
        </authorList>
    </citation>
    <scope>NUCLEOTIDE SEQUENCE [LARGE SCALE GENOMIC DNA]</scope>
    <source>
        <strain evidence="3">ATCC 49802 / DSM 20745 / S 6022</strain>
    </source>
</reference>
<dbReference type="PANTHER" id="PTHR43617:SF2">
    <property type="entry name" value="UPF0039 PROTEIN SLL0451"/>
    <property type="match status" value="1"/>
</dbReference>
<dbReference type="HOGENOM" id="CLU_081840_3_2_0"/>
<dbReference type="eggNOG" id="COG3153">
    <property type="taxonomic scope" value="Bacteria"/>
</dbReference>
<dbReference type="CDD" id="cd04301">
    <property type="entry name" value="NAT_SF"/>
    <property type="match status" value="1"/>
</dbReference>
<organism evidence="2 3">
    <name type="scientific">Sphaerobacter thermophilus (strain ATCC 49802 / DSM 20745 / KCCM 41009 / NCIMB 13125 / S 6022)</name>
    <dbReference type="NCBI Taxonomy" id="479434"/>
    <lineage>
        <taxon>Bacteria</taxon>
        <taxon>Pseudomonadati</taxon>
        <taxon>Thermomicrobiota</taxon>
        <taxon>Thermomicrobia</taxon>
        <taxon>Sphaerobacterales</taxon>
        <taxon>Sphaerobacterineae</taxon>
        <taxon>Sphaerobacteraceae</taxon>
        <taxon>Sphaerobacter</taxon>
    </lineage>
</organism>
<proteinExistence type="predicted"/>
<accession>D1C6C7</accession>
<dbReference type="PROSITE" id="PS51186">
    <property type="entry name" value="GNAT"/>
    <property type="match status" value="1"/>
</dbReference>
<dbReference type="RefSeq" id="WP_012870713.1">
    <property type="nucleotide sequence ID" value="NC_013523.1"/>
</dbReference>
<evidence type="ECO:0000313" key="3">
    <source>
        <dbReference type="Proteomes" id="UP000002027"/>
    </source>
</evidence>
<dbReference type="Pfam" id="PF13527">
    <property type="entry name" value="Acetyltransf_9"/>
    <property type="match status" value="1"/>
</dbReference>
<dbReference type="InterPro" id="IPR050276">
    <property type="entry name" value="MshD_Acetyltransferase"/>
</dbReference>
<keyword evidence="2" id="KW-0808">Transferase</keyword>
<name>D1C6C7_SPHTD</name>
<dbReference type="PANTHER" id="PTHR43617">
    <property type="entry name" value="L-AMINO ACID N-ACETYLTRANSFERASE"/>
    <property type="match status" value="1"/>
</dbReference>
<protein>
    <submittedName>
        <fullName evidence="2">GCN5-related N-acetyltransferase</fullName>
    </submittedName>
</protein>
<dbReference type="Proteomes" id="UP000002027">
    <property type="component" value="Chromosome 1"/>
</dbReference>